<feature type="compositionally biased region" description="Polar residues" evidence="1">
    <location>
        <begin position="247"/>
        <end position="258"/>
    </location>
</feature>
<feature type="compositionally biased region" description="Low complexity" evidence="1">
    <location>
        <begin position="15"/>
        <end position="28"/>
    </location>
</feature>
<comment type="caution">
    <text evidence="2">The sequence shown here is derived from an EMBL/GenBank/DDBJ whole genome shotgun (WGS) entry which is preliminary data.</text>
</comment>
<name>A0A9P4K6T6_9PLEO</name>
<keyword evidence="3" id="KW-1185">Reference proteome</keyword>
<proteinExistence type="predicted"/>
<feature type="compositionally biased region" description="Basic residues" evidence="1">
    <location>
        <begin position="174"/>
        <end position="192"/>
    </location>
</feature>
<dbReference type="EMBL" id="ML986623">
    <property type="protein sequence ID" value="KAF2263662.1"/>
    <property type="molecule type" value="Genomic_DNA"/>
</dbReference>
<organism evidence="2 3">
    <name type="scientific">Lojkania enalia</name>
    <dbReference type="NCBI Taxonomy" id="147567"/>
    <lineage>
        <taxon>Eukaryota</taxon>
        <taxon>Fungi</taxon>
        <taxon>Dikarya</taxon>
        <taxon>Ascomycota</taxon>
        <taxon>Pezizomycotina</taxon>
        <taxon>Dothideomycetes</taxon>
        <taxon>Pleosporomycetidae</taxon>
        <taxon>Pleosporales</taxon>
        <taxon>Pleosporales incertae sedis</taxon>
        <taxon>Lojkania</taxon>
    </lineage>
</organism>
<dbReference type="Pfam" id="PF09428">
    <property type="entry name" value="DUF2011"/>
    <property type="match status" value="1"/>
</dbReference>
<evidence type="ECO:0000313" key="2">
    <source>
        <dbReference type="EMBL" id="KAF2263662.1"/>
    </source>
</evidence>
<evidence type="ECO:0000313" key="3">
    <source>
        <dbReference type="Proteomes" id="UP000800093"/>
    </source>
</evidence>
<gene>
    <name evidence="2" type="ORF">CC78DRAFT_617449</name>
</gene>
<evidence type="ECO:0000256" key="1">
    <source>
        <dbReference type="SAM" id="MobiDB-lite"/>
    </source>
</evidence>
<feature type="compositionally biased region" description="Basic and acidic residues" evidence="1">
    <location>
        <begin position="193"/>
        <end position="215"/>
    </location>
</feature>
<accession>A0A9P4K6T6</accession>
<reference evidence="3" key="1">
    <citation type="journal article" date="2020" name="Stud. Mycol.">
        <title>101 Dothideomycetes genomes: A test case for predicting lifestyles and emergence of pathogens.</title>
        <authorList>
            <person name="Haridas S."/>
            <person name="Albert R."/>
            <person name="Binder M."/>
            <person name="Bloem J."/>
            <person name="LaButti K."/>
            <person name="Salamov A."/>
            <person name="Andreopoulos B."/>
            <person name="Baker S."/>
            <person name="Barry K."/>
            <person name="Bills G."/>
            <person name="Bluhm B."/>
            <person name="Cannon C."/>
            <person name="Castanera R."/>
            <person name="Culley D."/>
            <person name="Daum C."/>
            <person name="Ezra D."/>
            <person name="Gonzalez J."/>
            <person name="Henrissat B."/>
            <person name="Kuo A."/>
            <person name="Liang C."/>
            <person name="Lipzen A."/>
            <person name="Lutzoni F."/>
            <person name="Magnuson J."/>
            <person name="Mondo S."/>
            <person name="Nolan M."/>
            <person name="Ohm R."/>
            <person name="Pangilinan J."/>
            <person name="Park H.-J."/>
            <person name="Ramirez L."/>
            <person name="Alfaro M."/>
            <person name="Sun H."/>
            <person name="Tritt A."/>
            <person name="Yoshinaga Y."/>
            <person name="Zwiers L.-H."/>
            <person name="Turgeon B."/>
            <person name="Goodwin S."/>
            <person name="Spatafora J."/>
            <person name="Crous P."/>
            <person name="Grigoriev I."/>
        </authorList>
    </citation>
    <scope>NUCLEOTIDE SEQUENCE [LARGE SCALE GENOMIC DNA]</scope>
    <source>
        <strain evidence="3">CBS 304.66</strain>
    </source>
</reference>
<dbReference type="OrthoDB" id="5425061at2759"/>
<feature type="compositionally biased region" description="Basic residues" evidence="1">
    <location>
        <begin position="216"/>
        <end position="233"/>
    </location>
</feature>
<dbReference type="InterPro" id="IPR018555">
    <property type="entry name" value="C630.06c-like"/>
</dbReference>
<feature type="region of interest" description="Disordered" evidence="1">
    <location>
        <begin position="173"/>
        <end position="258"/>
    </location>
</feature>
<feature type="region of interest" description="Disordered" evidence="1">
    <location>
        <begin position="1"/>
        <end position="30"/>
    </location>
</feature>
<dbReference type="AlphaFoldDB" id="A0A9P4K6T6"/>
<dbReference type="Proteomes" id="UP000800093">
    <property type="component" value="Unassembled WGS sequence"/>
</dbReference>
<sequence length="258" mass="29331">MFAIPSAKRIRRDQLQSPLSSLRSSPDPTLNELLRSRAHNEFTFTTDQQDSITINAHVESDGEETELRLFAPSCSTAPESHKIRISSPDATTREPGFIVKKPRSYYFTAEITSRRERELKASAISGDMIVELSKEPWPGCALPWKVRTISPAGIKKAVLVGDPKTIVRVEERVKKRRRKGKKSRIALRKKLQATKDKKAEQERMTKEKEDAEREKRTRRNREKKVKKKSRDKAKKLAEAGATGIPKNLSQQISIEASE</sequence>
<protein>
    <submittedName>
        <fullName evidence="2">Uncharacterized protein</fullName>
    </submittedName>
</protein>